<evidence type="ECO:0000313" key="4">
    <source>
        <dbReference type="EMBL" id="KAJ8883067.1"/>
    </source>
</evidence>
<keyword evidence="1" id="KW-0862">Zinc</keyword>
<protein>
    <recommendedName>
        <fullName evidence="3">C2H2-type domain-containing protein</fullName>
    </recommendedName>
</protein>
<evidence type="ECO:0000256" key="1">
    <source>
        <dbReference type="PROSITE-ProRule" id="PRU00042"/>
    </source>
</evidence>
<gene>
    <name evidence="4" type="ORF">PR048_014906</name>
</gene>
<dbReference type="PANTHER" id="PTHR19303">
    <property type="entry name" value="TRANSPOSON"/>
    <property type="match status" value="1"/>
</dbReference>
<evidence type="ECO:0000256" key="2">
    <source>
        <dbReference type="SAM" id="MobiDB-lite"/>
    </source>
</evidence>
<dbReference type="InterPro" id="IPR013087">
    <property type="entry name" value="Znf_C2H2_type"/>
</dbReference>
<organism evidence="4 5">
    <name type="scientific">Dryococelus australis</name>
    <dbReference type="NCBI Taxonomy" id="614101"/>
    <lineage>
        <taxon>Eukaryota</taxon>
        <taxon>Metazoa</taxon>
        <taxon>Ecdysozoa</taxon>
        <taxon>Arthropoda</taxon>
        <taxon>Hexapoda</taxon>
        <taxon>Insecta</taxon>
        <taxon>Pterygota</taxon>
        <taxon>Neoptera</taxon>
        <taxon>Polyneoptera</taxon>
        <taxon>Phasmatodea</taxon>
        <taxon>Verophasmatodea</taxon>
        <taxon>Anareolatae</taxon>
        <taxon>Phasmatidae</taxon>
        <taxon>Eurycanthinae</taxon>
        <taxon>Dryococelus</taxon>
    </lineage>
</organism>
<keyword evidence="5" id="KW-1185">Reference proteome</keyword>
<feature type="domain" description="C2H2-type" evidence="3">
    <location>
        <begin position="299"/>
        <end position="331"/>
    </location>
</feature>
<dbReference type="InterPro" id="IPR050863">
    <property type="entry name" value="CenT-Element_Derived"/>
</dbReference>
<dbReference type="InterPro" id="IPR004875">
    <property type="entry name" value="DDE_SF_endonuclease_dom"/>
</dbReference>
<dbReference type="PANTHER" id="PTHR19303:SF74">
    <property type="entry name" value="POGO TRANSPOSABLE ELEMENT WITH KRAB DOMAIN"/>
    <property type="match status" value="1"/>
</dbReference>
<dbReference type="PROSITE" id="PS50157">
    <property type="entry name" value="ZINC_FINGER_C2H2_2"/>
    <property type="match status" value="1"/>
</dbReference>
<reference evidence="4 5" key="1">
    <citation type="submission" date="2023-02" db="EMBL/GenBank/DDBJ databases">
        <title>LHISI_Scaffold_Assembly.</title>
        <authorList>
            <person name="Stuart O.P."/>
            <person name="Cleave R."/>
            <person name="Magrath M.J.L."/>
            <person name="Mikheyev A.S."/>
        </authorList>
    </citation>
    <scope>NUCLEOTIDE SEQUENCE [LARGE SCALE GENOMIC DNA]</scope>
    <source>
        <strain evidence="4">Daus_M_001</strain>
        <tissue evidence="4">Leg muscle</tissue>
    </source>
</reference>
<accession>A0ABQ9HFG5</accession>
<evidence type="ECO:0000259" key="3">
    <source>
        <dbReference type="PROSITE" id="PS50157"/>
    </source>
</evidence>
<feature type="region of interest" description="Disordered" evidence="2">
    <location>
        <begin position="791"/>
        <end position="831"/>
    </location>
</feature>
<evidence type="ECO:0000313" key="5">
    <source>
        <dbReference type="Proteomes" id="UP001159363"/>
    </source>
</evidence>
<dbReference type="Proteomes" id="UP001159363">
    <property type="component" value="Chromosome 4"/>
</dbReference>
<sequence length="899" mass="100048">MSFTHTSSPIVQPASRVLHCLIGLLAVADFPSAGPERTRDQTDIGLAENIEKCSNLLIYQKLMIKCIKVSKHIMLPTITTIMGAGELDTLCRAGYADNYTFEGMYRSHKRPACSKPCAQVLELKKQVTLAALVEVDTASDVGVAAEEVDGEKPLDRYWRQPVSNDVGCGSMIVEVKGRHSYSQFIFMGGLDKESFSHNDQLESMVVACHCVSLFSVKSKLCIEQWGTKRISLKITAGKETLPLLASTSCNPWLVTKVEWILTTNGFSPSTSSVVTPTSLEVSTSTSAANVTCFFSSSTYISNSCGKQFSHIDSLLRHVKTRKGEMHLSSVPSLLQAKSLVTSVHALKSVVVCITCPAQCVKFTYTHDGGNSCDYLRLRELQHVLACTYGHLLAHPGFVLKVRDVIARPIGRRKAYANGIQKSLSDGRECIDILENATRILNCDETGMQLRPKSGTVVGLKDLKNSYEVTVGQEKELITVLCTFTMNGDAVSLMIIYPYKRLPVSICKSVPKDWGVGRSDLSWMVLATFYEYVANITYLWLVKDNAKFPVTLFLGRHKSHLSLEFSKFCDQKEILLYCLPPNAAHIMQPYDVCIFSPLKVNWRKFVQHEKQKAFDTTVHPQLVQNAFRVCGFFPFNEDAVDFSKCLSHRCQEMKNGCSSVSPTLAEYATAKEAIESLIGPTETANMNRAIEEGTSMNTTKTLFDIWKMCREKCTVDISLSAADTCTPTEAIQGIRNMKSRNSETEHRHAETKEHANTNIVDASESQETSFANLKENGECGIMTADENHKITKVEDSSQEEKGLSDARPENEKLRNTEATPMEEKLSSQSQAMEKNVHENSVVSKFHREQEMLADSFGDDIPGCCLLVKISYHAKEISEFMYDWVVEKLLGNDEASVMDLK</sequence>
<name>A0ABQ9HFG5_9NEOP</name>
<comment type="caution">
    <text evidence="4">The sequence shown here is derived from an EMBL/GenBank/DDBJ whole genome shotgun (WGS) entry which is preliminary data.</text>
</comment>
<keyword evidence="1" id="KW-0479">Metal-binding</keyword>
<proteinExistence type="predicted"/>
<dbReference type="EMBL" id="JARBHB010000005">
    <property type="protein sequence ID" value="KAJ8883067.1"/>
    <property type="molecule type" value="Genomic_DNA"/>
</dbReference>
<keyword evidence="1" id="KW-0863">Zinc-finger</keyword>
<feature type="compositionally biased region" description="Basic and acidic residues" evidence="2">
    <location>
        <begin position="791"/>
        <end position="824"/>
    </location>
</feature>
<dbReference type="Pfam" id="PF03184">
    <property type="entry name" value="DDE_1"/>
    <property type="match status" value="1"/>
</dbReference>